<evidence type="ECO:0000313" key="4">
    <source>
        <dbReference type="Proteomes" id="UP000075635"/>
    </source>
</evidence>
<name>A0A150S503_SORCE</name>
<dbReference type="Proteomes" id="UP000075635">
    <property type="component" value="Unassembled WGS sequence"/>
</dbReference>
<keyword evidence="2" id="KW-0732">Signal</keyword>
<evidence type="ECO:0000256" key="1">
    <source>
        <dbReference type="SAM" id="MobiDB-lite"/>
    </source>
</evidence>
<dbReference type="PROSITE" id="PS51257">
    <property type="entry name" value="PROKAR_LIPOPROTEIN"/>
    <property type="match status" value="1"/>
</dbReference>
<organism evidence="3 4">
    <name type="scientific">Sorangium cellulosum</name>
    <name type="common">Polyangium cellulosum</name>
    <dbReference type="NCBI Taxonomy" id="56"/>
    <lineage>
        <taxon>Bacteria</taxon>
        <taxon>Pseudomonadati</taxon>
        <taxon>Myxococcota</taxon>
        <taxon>Polyangia</taxon>
        <taxon>Polyangiales</taxon>
        <taxon>Polyangiaceae</taxon>
        <taxon>Sorangium</taxon>
    </lineage>
</organism>
<dbReference type="AlphaFoldDB" id="A0A150S503"/>
<gene>
    <name evidence="3" type="ORF">BE17_35920</name>
</gene>
<sequence>MRSLVRFIRLIGIVLPALAASGCGNVAHPGTTGTSASGGDGGAGASSGDGGAGASSGDGGGAATGCRRATDCNRELPNVECISYEDPCFNEGNNFFPPCFEGDCQDDALCFRCAPQTPGVCIPPCAADADCPTGSACDESKRCVPSLCRADEHCPVDFRCDLAANQCVRRACAADADCEGYCIGGVCRDALGTCAF</sequence>
<feature type="region of interest" description="Disordered" evidence="1">
    <location>
        <begin position="34"/>
        <end position="61"/>
    </location>
</feature>
<feature type="chain" id="PRO_5007568669" description="Secreted protein" evidence="2">
    <location>
        <begin position="20"/>
        <end position="196"/>
    </location>
</feature>
<evidence type="ECO:0000313" key="3">
    <source>
        <dbReference type="EMBL" id="KYF87545.1"/>
    </source>
</evidence>
<feature type="compositionally biased region" description="Gly residues" evidence="1">
    <location>
        <begin position="36"/>
        <end position="61"/>
    </location>
</feature>
<accession>A0A150S503</accession>
<proteinExistence type="predicted"/>
<evidence type="ECO:0008006" key="5">
    <source>
        <dbReference type="Google" id="ProtNLM"/>
    </source>
</evidence>
<evidence type="ECO:0000256" key="2">
    <source>
        <dbReference type="SAM" id="SignalP"/>
    </source>
</evidence>
<protein>
    <recommendedName>
        <fullName evidence="5">Secreted protein</fullName>
    </recommendedName>
</protein>
<feature type="signal peptide" evidence="2">
    <location>
        <begin position="1"/>
        <end position="19"/>
    </location>
</feature>
<comment type="caution">
    <text evidence="3">The sequence shown here is derived from an EMBL/GenBank/DDBJ whole genome shotgun (WGS) entry which is preliminary data.</text>
</comment>
<reference evidence="3 4" key="1">
    <citation type="submission" date="2014-02" db="EMBL/GenBank/DDBJ databases">
        <title>The small core and large imbalanced accessory genome model reveals a collaborative survival strategy of Sorangium cellulosum strains in nature.</title>
        <authorList>
            <person name="Han K."/>
            <person name="Peng R."/>
            <person name="Blom J."/>
            <person name="Li Y.-Z."/>
        </authorList>
    </citation>
    <scope>NUCLEOTIDE SEQUENCE [LARGE SCALE GENOMIC DNA]</scope>
    <source>
        <strain evidence="3 4">So0011-07</strain>
    </source>
</reference>
<dbReference type="EMBL" id="JEMB01001427">
    <property type="protein sequence ID" value="KYF87545.1"/>
    <property type="molecule type" value="Genomic_DNA"/>
</dbReference>